<dbReference type="AlphaFoldDB" id="A0A1F5UQ79"/>
<protein>
    <submittedName>
        <fullName evidence="1">Uncharacterized protein</fullName>
    </submittedName>
</protein>
<reference evidence="1 2" key="1">
    <citation type="journal article" date="2016" name="Nat. Commun.">
        <title>Thousands of microbial genomes shed light on interconnected biogeochemical processes in an aquifer system.</title>
        <authorList>
            <person name="Anantharaman K."/>
            <person name="Brown C.T."/>
            <person name="Hug L.A."/>
            <person name="Sharon I."/>
            <person name="Castelle C.J."/>
            <person name="Probst A.J."/>
            <person name="Thomas B.C."/>
            <person name="Singh A."/>
            <person name="Wilkins M.J."/>
            <person name="Karaoz U."/>
            <person name="Brodie E.L."/>
            <person name="Williams K.H."/>
            <person name="Hubbard S.S."/>
            <person name="Banfield J.F."/>
        </authorList>
    </citation>
    <scope>NUCLEOTIDE SEQUENCE [LARGE SCALE GENOMIC DNA]</scope>
    <source>
        <strain evidence="2">RBG_16_55_9</strain>
    </source>
</reference>
<dbReference type="Proteomes" id="UP000179157">
    <property type="component" value="Unassembled WGS sequence"/>
</dbReference>
<accession>A0A1F5UQ79</accession>
<proteinExistence type="predicted"/>
<evidence type="ECO:0000313" key="1">
    <source>
        <dbReference type="EMBL" id="OGF53279.1"/>
    </source>
</evidence>
<name>A0A1F5UQ79_FRAXR</name>
<evidence type="ECO:0000313" key="2">
    <source>
        <dbReference type="Proteomes" id="UP000179157"/>
    </source>
</evidence>
<organism evidence="1 2">
    <name type="scientific">Fraserbacteria sp. (strain RBG_16_55_9)</name>
    <dbReference type="NCBI Taxonomy" id="1817864"/>
    <lineage>
        <taxon>Bacteria</taxon>
        <taxon>Candidatus Fraseribacteriota</taxon>
    </lineage>
</organism>
<dbReference type="EMBL" id="MFGX01000108">
    <property type="protein sequence ID" value="OGF53279.1"/>
    <property type="molecule type" value="Genomic_DNA"/>
</dbReference>
<comment type="caution">
    <text evidence="1">The sequence shown here is derived from an EMBL/GenBank/DDBJ whole genome shotgun (WGS) entry which is preliminary data.</text>
</comment>
<gene>
    <name evidence="1" type="ORF">A2Z21_01195</name>
</gene>
<sequence length="83" mass="9318">MEEVKRHDLTDQPIRHLAEVEMSEADKANLQEVNLNRRAIVALGKISLDHEQRLLSLEEAVGALAGEEEELVEIEAETDGEDQ</sequence>